<accession>A0A653E643</accession>
<proteinExistence type="predicted"/>
<reference evidence="1" key="1">
    <citation type="submission" date="2019-02" db="EMBL/GenBank/DDBJ databases">
        <authorList>
            <consortium name="Genoscope - CEA"/>
            <person name="William W."/>
        </authorList>
    </citation>
    <scope>NUCLEOTIDE SEQUENCE [LARGE SCALE GENOMIC DNA]</scope>
    <source>
        <strain evidence="1">YSy11</strain>
    </source>
</reference>
<gene>
    <name evidence="1" type="ORF">PMYSY11_3131</name>
</gene>
<dbReference type="RefSeq" id="WP_150548746.1">
    <property type="nucleotide sequence ID" value="NZ_LR215729.2"/>
</dbReference>
<sequence length="136" mass="14818">MNQMIEVKVADATGPTLDWLVGTTERLSLQVIRGEYGTGPRVFQVDGRGMIRYRPSTDWSQGGPLMDAHCRSYGAVQNNSGVIRSFAYSKGEPYDPLRPMRLSSGPTILIAFGRARVRAMLGDTAMVPAELIGGDL</sequence>
<name>A0A653E643_9PSED</name>
<dbReference type="Pfam" id="PF10765">
    <property type="entry name" value="Phage_P22_NinX"/>
    <property type="match status" value="1"/>
</dbReference>
<dbReference type="AlphaFoldDB" id="A0A653E643"/>
<dbReference type="EMBL" id="LR215729">
    <property type="protein sequence ID" value="VEV98175.1"/>
    <property type="molecule type" value="Genomic_DNA"/>
</dbReference>
<dbReference type="InterPro" id="IPR019701">
    <property type="entry name" value="Phage_P22_NinX"/>
</dbReference>
<protein>
    <submittedName>
        <fullName evidence="1">Uncharacterized protein</fullName>
    </submittedName>
</protein>
<evidence type="ECO:0000313" key="1">
    <source>
        <dbReference type="EMBL" id="VEV98175.1"/>
    </source>
</evidence>
<organism evidence="1">
    <name type="scientific">Pseudomonas marincola</name>
    <dbReference type="NCBI Taxonomy" id="437900"/>
    <lineage>
        <taxon>Bacteria</taxon>
        <taxon>Pseudomonadati</taxon>
        <taxon>Pseudomonadota</taxon>
        <taxon>Gammaproteobacteria</taxon>
        <taxon>Pseudomonadales</taxon>
        <taxon>Pseudomonadaceae</taxon>
        <taxon>Pseudomonas</taxon>
    </lineage>
</organism>